<sequence>MTRSTWRGWQAQTVTVLAALIGVVWACALVGRSRATHYRDVNPTPRVYGPHPKPHHPAELSAQEREEILQVLTSDQYADASVAQVWACELDAGRYYCSQRTMHRILKDAAMNGERRTQATHPPRVIPELVATEPNQVWSWDIEAPWV</sequence>
<gene>
    <name evidence="1" type="ORF">FEF27_11730</name>
</gene>
<proteinExistence type="predicted"/>
<name>A0A5R8ZZZ6_9MICC</name>
<dbReference type="EMBL" id="VAWA01000021">
    <property type="protein sequence ID" value="TLP72011.1"/>
    <property type="molecule type" value="Genomic_DNA"/>
</dbReference>
<dbReference type="OrthoDB" id="52928at2"/>
<dbReference type="AlphaFoldDB" id="A0A5R8ZZZ6"/>
<evidence type="ECO:0000313" key="2">
    <source>
        <dbReference type="Proteomes" id="UP000306544"/>
    </source>
</evidence>
<protein>
    <submittedName>
        <fullName evidence="1">Uncharacterized protein</fullName>
    </submittedName>
</protein>
<accession>A0A5R8ZZZ6</accession>
<reference evidence="1 2" key="1">
    <citation type="submission" date="2019-05" db="EMBL/GenBank/DDBJ databases">
        <title>Nesterenkonia sp. GY239, isolated from the Southern Atlantic Ocean.</title>
        <authorList>
            <person name="Zhang G."/>
        </authorList>
    </citation>
    <scope>NUCLEOTIDE SEQUENCE [LARGE SCALE GENOMIC DNA]</scope>
    <source>
        <strain evidence="1 2">GY239</strain>
    </source>
</reference>
<dbReference type="Proteomes" id="UP000306544">
    <property type="component" value="Unassembled WGS sequence"/>
</dbReference>
<evidence type="ECO:0000313" key="1">
    <source>
        <dbReference type="EMBL" id="TLP72011.1"/>
    </source>
</evidence>
<comment type="caution">
    <text evidence="1">The sequence shown here is derived from an EMBL/GenBank/DDBJ whole genome shotgun (WGS) entry which is preliminary data.</text>
</comment>
<keyword evidence="2" id="KW-1185">Reference proteome</keyword>
<organism evidence="1 2">
    <name type="scientific">Nesterenkonia sphaerica</name>
    <dbReference type="NCBI Taxonomy" id="1804988"/>
    <lineage>
        <taxon>Bacteria</taxon>
        <taxon>Bacillati</taxon>
        <taxon>Actinomycetota</taxon>
        <taxon>Actinomycetes</taxon>
        <taxon>Micrococcales</taxon>
        <taxon>Micrococcaceae</taxon>
        <taxon>Nesterenkonia</taxon>
    </lineage>
</organism>
<dbReference type="RefSeq" id="WP_138171084.1">
    <property type="nucleotide sequence ID" value="NZ_VAWA01000021.1"/>
</dbReference>